<dbReference type="PANTHER" id="PTHR13318:SF246">
    <property type="entry name" value="F-BOX DOMAIN-CONTAINING PROTEIN"/>
    <property type="match status" value="1"/>
</dbReference>
<evidence type="ECO:0000313" key="3">
    <source>
        <dbReference type="Proteomes" id="UP001608902"/>
    </source>
</evidence>
<reference evidence="2 3" key="1">
    <citation type="submission" date="2024-08" db="EMBL/GenBank/DDBJ databases">
        <title>Gnathostoma spinigerum genome.</title>
        <authorList>
            <person name="Gonzalez-Bertolin B."/>
            <person name="Monzon S."/>
            <person name="Zaballos A."/>
            <person name="Jimenez P."/>
            <person name="Dekumyoy P."/>
            <person name="Varona S."/>
            <person name="Cuesta I."/>
            <person name="Sumanam S."/>
            <person name="Adisakwattana P."/>
            <person name="Gasser R.B."/>
            <person name="Hernandez-Gonzalez A."/>
            <person name="Young N.D."/>
            <person name="Perteguer M.J."/>
        </authorList>
    </citation>
    <scope>NUCLEOTIDE SEQUENCE [LARGE SCALE GENOMIC DNA]</scope>
    <source>
        <strain evidence="2">AL3</strain>
        <tissue evidence="2">Liver</tissue>
    </source>
</reference>
<keyword evidence="3" id="KW-1185">Reference proteome</keyword>
<dbReference type="InterPro" id="IPR001611">
    <property type="entry name" value="Leu-rich_rpt"/>
</dbReference>
<dbReference type="PANTHER" id="PTHR13318">
    <property type="entry name" value="PARTNER OF PAIRED, ISOFORM B-RELATED"/>
    <property type="match status" value="1"/>
</dbReference>
<dbReference type="InterPro" id="IPR006553">
    <property type="entry name" value="Leu-rich_rpt_Cys-con_subtyp"/>
</dbReference>
<dbReference type="Gene3D" id="3.80.10.10">
    <property type="entry name" value="Ribonuclease Inhibitor"/>
    <property type="match status" value="2"/>
</dbReference>
<dbReference type="SUPFAM" id="SSF52047">
    <property type="entry name" value="RNI-like"/>
    <property type="match status" value="2"/>
</dbReference>
<organism evidence="2 3">
    <name type="scientific">Gnathostoma spinigerum</name>
    <dbReference type="NCBI Taxonomy" id="75299"/>
    <lineage>
        <taxon>Eukaryota</taxon>
        <taxon>Metazoa</taxon>
        <taxon>Ecdysozoa</taxon>
        <taxon>Nematoda</taxon>
        <taxon>Chromadorea</taxon>
        <taxon>Rhabditida</taxon>
        <taxon>Spirurina</taxon>
        <taxon>Gnathostomatomorpha</taxon>
        <taxon>Gnathostomatoidea</taxon>
        <taxon>Gnathostomatidae</taxon>
        <taxon>Gnathostoma</taxon>
    </lineage>
</organism>
<gene>
    <name evidence="2" type="ORF">AB6A40_000925</name>
</gene>
<dbReference type="Pfam" id="PF13516">
    <property type="entry name" value="LRR_6"/>
    <property type="match status" value="1"/>
</dbReference>
<dbReference type="Pfam" id="PF25372">
    <property type="entry name" value="DUF7885"/>
    <property type="match status" value="1"/>
</dbReference>
<comment type="caution">
    <text evidence="2">The sequence shown here is derived from an EMBL/GenBank/DDBJ whole genome shotgun (WGS) entry which is preliminary data.</text>
</comment>
<dbReference type="Proteomes" id="UP001608902">
    <property type="component" value="Unassembled WGS sequence"/>
</dbReference>
<dbReference type="SMART" id="SM00367">
    <property type="entry name" value="LRR_CC"/>
    <property type="match status" value="6"/>
</dbReference>
<evidence type="ECO:0000313" key="2">
    <source>
        <dbReference type="EMBL" id="MFH4974216.1"/>
    </source>
</evidence>
<sequence>MVNSLFNICLSNVCQQRLDDRLAFLPIPCKQQLLEFFGSHDQLSAPDCIQLVSSRSFGINLTRLSFFLSDQLSDELLKAIAVANRSLEEIQLIECSNVTDQGIVSITQCQRLLRRIVLRGIRKLTSLGISHVRSKYLHTVDLSSCCQVTDDGIYRLVNLNPNITCLYLNRCAGLTDQALYDIADSLRGRLSILELDFLPKLVDPGTTLFNLSRKCPNIQQLSLCRFFEVESSIGDLPRYRIDGVGLRYVDLCGNYFFALPLLPPTVKQIRLSVFGDEDPYDLVFSLQALPQLTSIHLHISARDQSNRAVEDANRFLCTVLPTIGHQVTRLHVYLNRLVDTAFCLITQCLPKLSHLALDVKHINNNLLQRFFSIGSQAIGSKLKSLRLCRLRITYRALFAIARGARCITDLETSHMLSVDDRFLALLADNCRRLKNVNFNGCRYVTDKGLMALARNGLLKEVRIRATSCTDKSIYILAQFCPHLEWISHADFSGRPKFSNEALQCLRDSCIQRVIC</sequence>
<name>A0ABD6E9Y3_9BILA</name>
<protein>
    <recommendedName>
        <fullName evidence="1">F-box/LRR-repeat protein 15-like leucin rich repeat domain-containing protein</fullName>
    </recommendedName>
</protein>
<feature type="domain" description="F-box/LRR-repeat protein 15-like leucin rich repeat" evidence="1">
    <location>
        <begin position="61"/>
        <end position="232"/>
    </location>
</feature>
<dbReference type="AlphaFoldDB" id="A0ABD6E9Y3"/>
<accession>A0ABD6E9Y3</accession>
<dbReference type="InterPro" id="IPR032675">
    <property type="entry name" value="LRR_dom_sf"/>
</dbReference>
<dbReference type="InterPro" id="IPR057207">
    <property type="entry name" value="FBXL15_LRR"/>
</dbReference>
<evidence type="ECO:0000259" key="1">
    <source>
        <dbReference type="Pfam" id="PF25372"/>
    </source>
</evidence>
<proteinExistence type="predicted"/>
<dbReference type="EMBL" id="JBGFUD010000299">
    <property type="protein sequence ID" value="MFH4974216.1"/>
    <property type="molecule type" value="Genomic_DNA"/>
</dbReference>